<evidence type="ECO:0000256" key="1">
    <source>
        <dbReference type="SAM" id="MobiDB-lite"/>
    </source>
</evidence>
<gene>
    <name evidence="2" type="ORF">TTHERM_00138180</name>
</gene>
<dbReference type="KEGG" id="tet:TTHERM_00138180"/>
<name>I7M8S1_TETTS</name>
<dbReference type="HOGENOM" id="CLU_411353_0_0_1"/>
<dbReference type="InParanoid" id="I7M8S1"/>
<feature type="compositionally biased region" description="Low complexity" evidence="1">
    <location>
        <begin position="451"/>
        <end position="466"/>
    </location>
</feature>
<protein>
    <submittedName>
        <fullName evidence="2">Uncharacterized protein</fullName>
    </submittedName>
</protein>
<feature type="compositionally biased region" description="Polar residues" evidence="1">
    <location>
        <begin position="421"/>
        <end position="450"/>
    </location>
</feature>
<dbReference type="Proteomes" id="UP000009168">
    <property type="component" value="Unassembled WGS sequence"/>
</dbReference>
<reference evidence="3" key="1">
    <citation type="journal article" date="2006" name="PLoS Biol.">
        <title>Macronuclear genome sequence of the ciliate Tetrahymena thermophila, a model eukaryote.</title>
        <authorList>
            <person name="Eisen J.A."/>
            <person name="Coyne R.S."/>
            <person name="Wu M."/>
            <person name="Wu D."/>
            <person name="Thiagarajan M."/>
            <person name="Wortman J.R."/>
            <person name="Badger J.H."/>
            <person name="Ren Q."/>
            <person name="Amedeo P."/>
            <person name="Jones K.M."/>
            <person name="Tallon L.J."/>
            <person name="Delcher A.L."/>
            <person name="Salzberg S.L."/>
            <person name="Silva J.C."/>
            <person name="Haas B.J."/>
            <person name="Majoros W.H."/>
            <person name="Farzad M."/>
            <person name="Carlton J.M."/>
            <person name="Smith R.K. Jr."/>
            <person name="Garg J."/>
            <person name="Pearlman R.E."/>
            <person name="Karrer K.M."/>
            <person name="Sun L."/>
            <person name="Manning G."/>
            <person name="Elde N.C."/>
            <person name="Turkewitz A.P."/>
            <person name="Asai D.J."/>
            <person name="Wilkes D.E."/>
            <person name="Wang Y."/>
            <person name="Cai H."/>
            <person name="Collins K."/>
            <person name="Stewart B.A."/>
            <person name="Lee S.R."/>
            <person name="Wilamowska K."/>
            <person name="Weinberg Z."/>
            <person name="Ruzzo W.L."/>
            <person name="Wloga D."/>
            <person name="Gaertig J."/>
            <person name="Frankel J."/>
            <person name="Tsao C.-C."/>
            <person name="Gorovsky M.A."/>
            <person name="Keeling P.J."/>
            <person name="Waller R.F."/>
            <person name="Patron N.J."/>
            <person name="Cherry J.M."/>
            <person name="Stover N.A."/>
            <person name="Krieger C.J."/>
            <person name="del Toro C."/>
            <person name="Ryder H.F."/>
            <person name="Williamson S.C."/>
            <person name="Barbeau R.A."/>
            <person name="Hamilton E.P."/>
            <person name="Orias E."/>
        </authorList>
    </citation>
    <scope>NUCLEOTIDE SEQUENCE [LARGE SCALE GENOMIC DNA]</scope>
    <source>
        <strain evidence="3">SB210</strain>
    </source>
</reference>
<dbReference type="RefSeq" id="XP_001019800.1">
    <property type="nucleotide sequence ID" value="XM_001019800.1"/>
</dbReference>
<dbReference type="AlphaFoldDB" id="I7M8S1"/>
<feature type="region of interest" description="Disordered" evidence="1">
    <location>
        <begin position="421"/>
        <end position="466"/>
    </location>
</feature>
<dbReference type="OrthoDB" id="303271at2759"/>
<dbReference type="eggNOG" id="ENOG502SZBN">
    <property type="taxonomic scope" value="Eukaryota"/>
</dbReference>
<keyword evidence="3" id="KW-1185">Reference proteome</keyword>
<proteinExistence type="predicted"/>
<organism evidence="2 3">
    <name type="scientific">Tetrahymena thermophila (strain SB210)</name>
    <dbReference type="NCBI Taxonomy" id="312017"/>
    <lineage>
        <taxon>Eukaryota</taxon>
        <taxon>Sar</taxon>
        <taxon>Alveolata</taxon>
        <taxon>Ciliophora</taxon>
        <taxon>Intramacronucleata</taxon>
        <taxon>Oligohymenophorea</taxon>
        <taxon>Hymenostomatida</taxon>
        <taxon>Tetrahymenina</taxon>
        <taxon>Tetrahymenidae</taxon>
        <taxon>Tetrahymena</taxon>
    </lineage>
</organism>
<sequence length="668" mass="76856">MRQNYSRQQHQLVPSDLVGYEISPLRSRAKKMKSSTNAPNQSQYQSYPKQVSNTNIIIKSLKNISSDQSTEDDDTLNRSSKITGVGSTATITRILKQNQGEERINQQQQQQQFNNNSSIRSLSTGQLQSFNKLKNNQYQKASINPSYCSIHNLDLVQKQKFQNQDTTQIKSNNNITEQCLNEEEEEDHNIWDDDLLKIRGIDTENWIDSDGSTFTLFHLYKARFGTHPNQREEITNEEVIKMMKRFSRNRRNKNLERFPWETFNDDRVYCDESDIYYDKNFQIFHKLFNQFYNNDKARHDRTLIKNNFIQKLQLENGKKIPSLEDELVQTKNTDSTPSNGKRNNSFLIKKNIRSMSQVGQINQHQSQINSGLNSFRIRQIQNNPTQQQPLNFYQAKSQSCIPSNDIQLISQQMLLSKDQSPVKQSPISLHNSQSQISVNSPAVSYSPIKQSQNSNVNNNNESTFSSPAKKYHVSQSSLDQQSFSAMFDSAQSTATKTQNQQPSFKYQLINALKSTSQQQQEDSYQNYLSNKIKLIQNQKLREQAAAQITQANDGQTRKQSLLKRQNSVNPAQKYANMSNLSQSQLQNINLSKINGNESFYKSAQKHNANTESMVQKKGSYSPVKVRNVGNQNLGNLLHLRNINSQAHQPSPFNDLTTVKKMNILTLMK</sequence>
<accession>I7M8S1</accession>
<dbReference type="GeneID" id="7839952"/>
<feature type="region of interest" description="Disordered" evidence="1">
    <location>
        <begin position="30"/>
        <end position="49"/>
    </location>
</feature>
<evidence type="ECO:0000313" key="3">
    <source>
        <dbReference type="Proteomes" id="UP000009168"/>
    </source>
</evidence>
<dbReference type="EMBL" id="GG662639">
    <property type="protein sequence ID" value="EAR99555.1"/>
    <property type="molecule type" value="Genomic_DNA"/>
</dbReference>
<feature type="compositionally biased region" description="Polar residues" evidence="1">
    <location>
        <begin position="34"/>
        <end position="49"/>
    </location>
</feature>
<evidence type="ECO:0000313" key="2">
    <source>
        <dbReference type="EMBL" id="EAR99555.1"/>
    </source>
</evidence>